<organism evidence="2 3">
    <name type="scientific">Takifugu bimaculatus</name>
    <dbReference type="NCBI Taxonomy" id="433685"/>
    <lineage>
        <taxon>Eukaryota</taxon>
        <taxon>Metazoa</taxon>
        <taxon>Chordata</taxon>
        <taxon>Craniata</taxon>
        <taxon>Vertebrata</taxon>
        <taxon>Euteleostomi</taxon>
        <taxon>Actinopterygii</taxon>
        <taxon>Neopterygii</taxon>
        <taxon>Teleostei</taxon>
        <taxon>Neoteleostei</taxon>
        <taxon>Acanthomorphata</taxon>
        <taxon>Eupercaria</taxon>
        <taxon>Tetraodontiformes</taxon>
        <taxon>Tetradontoidea</taxon>
        <taxon>Tetraodontidae</taxon>
        <taxon>Takifugu</taxon>
    </lineage>
</organism>
<accession>A0A4Z2AZE8</accession>
<dbReference type="AlphaFoldDB" id="A0A4Z2AZE8"/>
<name>A0A4Z2AZE8_9TELE</name>
<keyword evidence="3" id="KW-1185">Reference proteome</keyword>
<dbReference type="EMBL" id="SWLE01000021">
    <property type="protein sequence ID" value="TNM85454.1"/>
    <property type="molecule type" value="Genomic_DNA"/>
</dbReference>
<protein>
    <submittedName>
        <fullName evidence="2">Uncharacterized protein</fullName>
    </submittedName>
</protein>
<feature type="region of interest" description="Disordered" evidence="1">
    <location>
        <begin position="1"/>
        <end position="35"/>
    </location>
</feature>
<proteinExistence type="predicted"/>
<gene>
    <name evidence="2" type="ORF">fugu_007725</name>
</gene>
<evidence type="ECO:0000256" key="1">
    <source>
        <dbReference type="SAM" id="MobiDB-lite"/>
    </source>
</evidence>
<feature type="compositionally biased region" description="Basic and acidic residues" evidence="1">
    <location>
        <begin position="121"/>
        <end position="130"/>
    </location>
</feature>
<dbReference type="Proteomes" id="UP000516260">
    <property type="component" value="Chromosome 8"/>
</dbReference>
<evidence type="ECO:0000313" key="2">
    <source>
        <dbReference type="EMBL" id="TNM85454.1"/>
    </source>
</evidence>
<feature type="region of interest" description="Disordered" evidence="1">
    <location>
        <begin position="79"/>
        <end position="168"/>
    </location>
</feature>
<evidence type="ECO:0000313" key="3">
    <source>
        <dbReference type="Proteomes" id="UP000516260"/>
    </source>
</evidence>
<reference evidence="2 3" key="1">
    <citation type="submission" date="2019-04" db="EMBL/GenBank/DDBJ databases">
        <title>The sequence and de novo assembly of Takifugu bimaculatus genome using PacBio and Hi-C technologies.</title>
        <authorList>
            <person name="Xu P."/>
            <person name="Liu B."/>
            <person name="Zhou Z."/>
        </authorList>
    </citation>
    <scope>NUCLEOTIDE SEQUENCE [LARGE SCALE GENOMIC DNA]</scope>
    <source>
        <strain evidence="2">TB-2018</strain>
        <tissue evidence="2">Muscle</tissue>
    </source>
</reference>
<sequence>MVAESGDKRRRKAPGLNSLDSQSKPDSEDENAAPMTSFSVALQSLLLALSSVKHAAGSDLRFYPKWRAIRCGGPADLSACAVPPLDGGGQGRRYARPPPPQPSSELADAEWGRRGQLQAVKESKCSRASEEGEALQRYIPVESTGEDEGWNPLPYWGHRRPGPGVAEL</sequence>
<comment type="caution">
    <text evidence="2">The sequence shown here is derived from an EMBL/GenBank/DDBJ whole genome shotgun (WGS) entry which is preliminary data.</text>
</comment>